<dbReference type="EMBL" id="KK198760">
    <property type="protein sequence ID" value="KCW62456.1"/>
    <property type="molecule type" value="Genomic_DNA"/>
</dbReference>
<dbReference type="AlphaFoldDB" id="A0A059B9C1"/>
<reference evidence="3" key="1">
    <citation type="submission" date="2013-07" db="EMBL/GenBank/DDBJ databases">
        <title>The genome of Eucalyptus grandis.</title>
        <authorList>
            <person name="Schmutz J."/>
            <person name="Hayes R."/>
            <person name="Myburg A."/>
            <person name="Tuskan G."/>
            <person name="Grattapaglia D."/>
            <person name="Rokhsar D.S."/>
        </authorList>
    </citation>
    <scope>NUCLEOTIDE SEQUENCE</scope>
    <source>
        <tissue evidence="3">Leaf extractions</tissue>
    </source>
</reference>
<dbReference type="Pfam" id="PF14392">
    <property type="entry name" value="zf-CCHC_4"/>
    <property type="match status" value="1"/>
</dbReference>
<dbReference type="InterPro" id="IPR025836">
    <property type="entry name" value="Zn_knuckle_CX2CX4HX4C"/>
</dbReference>
<name>A0A059B9C1_EUCGR</name>
<dbReference type="Pfam" id="PF14111">
    <property type="entry name" value="DUF4283"/>
    <property type="match status" value="1"/>
</dbReference>
<dbReference type="STRING" id="71139.A0A059B9C1"/>
<feature type="domain" description="Zinc knuckle CX2CX4HX4C" evidence="2">
    <location>
        <begin position="121"/>
        <end position="157"/>
    </location>
</feature>
<feature type="domain" description="DUF4283" evidence="1">
    <location>
        <begin position="3"/>
        <end position="54"/>
    </location>
</feature>
<organism evidence="3">
    <name type="scientific">Eucalyptus grandis</name>
    <name type="common">Flooded gum</name>
    <dbReference type="NCBI Taxonomy" id="71139"/>
    <lineage>
        <taxon>Eukaryota</taxon>
        <taxon>Viridiplantae</taxon>
        <taxon>Streptophyta</taxon>
        <taxon>Embryophyta</taxon>
        <taxon>Tracheophyta</taxon>
        <taxon>Spermatophyta</taxon>
        <taxon>Magnoliopsida</taxon>
        <taxon>eudicotyledons</taxon>
        <taxon>Gunneridae</taxon>
        <taxon>Pentapetalae</taxon>
        <taxon>rosids</taxon>
        <taxon>malvids</taxon>
        <taxon>Myrtales</taxon>
        <taxon>Myrtaceae</taxon>
        <taxon>Myrtoideae</taxon>
        <taxon>Eucalypteae</taxon>
        <taxon>Eucalyptus</taxon>
    </lineage>
</organism>
<dbReference type="InterPro" id="IPR025558">
    <property type="entry name" value="DUF4283"/>
</dbReference>
<dbReference type="eggNOG" id="KOG1187">
    <property type="taxonomic scope" value="Eukaryota"/>
</dbReference>
<dbReference type="InParanoid" id="A0A059B9C1"/>
<protein>
    <recommendedName>
        <fullName evidence="4">DUF4283 domain-containing protein</fullName>
    </recommendedName>
</protein>
<evidence type="ECO:0000259" key="2">
    <source>
        <dbReference type="Pfam" id="PF14392"/>
    </source>
</evidence>
<gene>
    <name evidence="3" type="ORF">EUGRSUZ_H05091</name>
</gene>
<evidence type="ECO:0008006" key="4">
    <source>
        <dbReference type="Google" id="ProtNLM"/>
    </source>
</evidence>
<dbReference type="PANTHER" id="PTHR31286">
    <property type="entry name" value="GLYCINE-RICH CELL WALL STRUCTURAL PROTEIN 1.8-LIKE"/>
    <property type="match status" value="1"/>
</dbReference>
<dbReference type="InterPro" id="IPR040256">
    <property type="entry name" value="At4g02000-like"/>
</dbReference>
<accession>A0A059B9C1</accession>
<feature type="non-terminal residue" evidence="3">
    <location>
        <position position="160"/>
    </location>
</feature>
<dbReference type="PANTHER" id="PTHR31286:SF99">
    <property type="entry name" value="DUF4283 DOMAIN-CONTAINING PROTEIN"/>
    <property type="match status" value="1"/>
</dbReference>
<proteinExistence type="predicted"/>
<evidence type="ECO:0000259" key="1">
    <source>
        <dbReference type="Pfam" id="PF14111"/>
    </source>
</evidence>
<dbReference type="Gramene" id="KCW62456">
    <property type="protein sequence ID" value="KCW62456"/>
    <property type="gene ID" value="EUGRSUZ_H05091"/>
</dbReference>
<evidence type="ECO:0000313" key="3">
    <source>
        <dbReference type="EMBL" id="KCW62456.1"/>
    </source>
</evidence>
<sequence length="160" mass="18386">MKREWKTENVVCDQMEPGLFSFTFSSDLEKRKVLEASPWSFSNNLLILQQLNPKLPIHCHEFTHCAFWMQVLGLPLIRITENALLEVASIMGKILEVKIEPKGGSVCKVGRARVLMELSCPLKSGAVVNFEDDQFWVDFKYERLPHYCYSCGRIGHYTTS</sequence>
<dbReference type="OMA" id="TINAIMR"/>